<feature type="transmembrane region" description="Helical" evidence="13">
    <location>
        <begin position="360"/>
        <end position="379"/>
    </location>
</feature>
<dbReference type="EMBL" id="JAGRQC010000001">
    <property type="protein sequence ID" value="MBR0552064.1"/>
    <property type="molecule type" value="Genomic_DNA"/>
</dbReference>
<dbReference type="PANTHER" id="PTHR12428">
    <property type="entry name" value="OXA1"/>
    <property type="match status" value="1"/>
</dbReference>
<evidence type="ECO:0000313" key="17">
    <source>
        <dbReference type="EMBL" id="MBR0552064.1"/>
    </source>
</evidence>
<comment type="caution">
    <text evidence="13">Lacks conserved residue(s) required for the propagation of feature annotation.</text>
</comment>
<evidence type="ECO:0000256" key="1">
    <source>
        <dbReference type="ARBA" id="ARBA00004429"/>
    </source>
</evidence>
<accession>A0A8T4IDY0</accession>
<dbReference type="InterPro" id="IPR019998">
    <property type="entry name" value="Membr_insert_YidC"/>
</dbReference>
<dbReference type="PRINTS" id="PR00701">
    <property type="entry name" value="60KDINNERMP"/>
</dbReference>
<dbReference type="GO" id="GO:0015031">
    <property type="term" value="P:protein transport"/>
    <property type="evidence" value="ECO:0007669"/>
    <property type="project" value="UniProtKB-KW"/>
</dbReference>
<dbReference type="RefSeq" id="WP_284053316.1">
    <property type="nucleotide sequence ID" value="NZ_JAGRQC010000001.1"/>
</dbReference>
<dbReference type="Pfam" id="PF14849">
    <property type="entry name" value="YidC_periplas"/>
    <property type="match status" value="1"/>
</dbReference>
<comment type="similarity">
    <text evidence="2 13">Belongs to the OXA1/ALB3/YidC family. Type 1 subfamily.</text>
</comment>
<evidence type="ECO:0000313" key="18">
    <source>
        <dbReference type="Proteomes" id="UP000676996"/>
    </source>
</evidence>
<dbReference type="AlphaFoldDB" id="A0A8T4IDY0"/>
<dbReference type="CDD" id="cd20070">
    <property type="entry name" value="5TM_YidC_Alb3"/>
    <property type="match status" value="1"/>
</dbReference>
<feature type="transmembrane region" description="Helical" evidence="13">
    <location>
        <begin position="486"/>
        <end position="506"/>
    </location>
</feature>
<evidence type="ECO:0000256" key="4">
    <source>
        <dbReference type="ARBA" id="ARBA00022448"/>
    </source>
</evidence>
<keyword evidence="5 13" id="KW-1003">Cell membrane</keyword>
<dbReference type="Pfam" id="PF02096">
    <property type="entry name" value="60KD_IMP"/>
    <property type="match status" value="1"/>
</dbReference>
<evidence type="ECO:0000256" key="6">
    <source>
        <dbReference type="ARBA" id="ARBA00022692"/>
    </source>
</evidence>
<dbReference type="PRINTS" id="PR01900">
    <property type="entry name" value="YIDCPROTEIN"/>
</dbReference>
<dbReference type="GO" id="GO:0005886">
    <property type="term" value="C:plasma membrane"/>
    <property type="evidence" value="ECO:0007669"/>
    <property type="project" value="UniProtKB-SubCell"/>
</dbReference>
<feature type="domain" description="Membrane insertase YidC/Oxa/ALB C-terminal" evidence="15">
    <location>
        <begin position="360"/>
        <end position="556"/>
    </location>
</feature>
<comment type="function">
    <text evidence="13">Required for the insertion and/or proper folding and/or complex formation of integral membrane proteins into the membrane. Involved in integration of membrane proteins that insert both dependently and independently of the Sec translocase complex, as well as at least some lipoproteins. Aids folding of multispanning membrane proteins.</text>
</comment>
<evidence type="ECO:0000256" key="9">
    <source>
        <dbReference type="ARBA" id="ARBA00023136"/>
    </source>
</evidence>
<sequence>MKDEQKNLAIFAVIAAALLFAWQPIVNRFFPSNPKPTTVESGVKEKPAPNPKADPTADAPKALRDRKAVLASTPRIPIRTPSLQGSINLKGPRIDDLVLSDYKQTVAKNSPPIRLLSPAGAEKSYFAGFGWRSDGIKAPGPDTVWKAQGDVLSPGKPVTLEADNGQGQRFRITIAVDDQYMFTIKQTVANTGGGPVQVRPYALVNRSGESADKDTWTIHTGPMAVHDGAADYDIDFKDLKDAPAKFDTTGGWLGFTDKYWLTALVPDQSSATSAQFRSGANDTFQADYTPASPALLQPGQQTSYTSRFFAGGKEVSVLQHYQNDGHIALFDKAIDWGWFEIVEKPIFYYLDWLFRHIGNFGVAIILLTLTIRGLMFPIAQRQFRSMAGMRAIQPKMKALQERYKDDKPRLQQEMMQLYKDEKVNPLGGCAPTLLQIPVFFALYKVLQLTIEMRHQPFVLWIKDLSAPDPLTPVNLFGLLHFTPPHIIAIGVIPILLGISMFFQFRLNPAPMDDTQKQIFGLMPWVLMFVMAPFAVGLQIYWITSNLVTIAQQQYLYSRHPQLKKQKEEAKAKA</sequence>
<dbReference type="Gene3D" id="2.70.98.90">
    <property type="match status" value="1"/>
</dbReference>
<dbReference type="GO" id="GO:0032977">
    <property type="term" value="F:membrane insertase activity"/>
    <property type="evidence" value="ECO:0007669"/>
    <property type="project" value="InterPro"/>
</dbReference>
<evidence type="ECO:0000256" key="14">
    <source>
        <dbReference type="SAM" id="MobiDB-lite"/>
    </source>
</evidence>
<evidence type="ECO:0000256" key="12">
    <source>
        <dbReference type="ARBA" id="ARBA00033342"/>
    </source>
</evidence>
<keyword evidence="9 13" id="KW-0472">Membrane</keyword>
<evidence type="ECO:0000256" key="7">
    <source>
        <dbReference type="ARBA" id="ARBA00022927"/>
    </source>
</evidence>
<keyword evidence="10 13" id="KW-0143">Chaperone</keyword>
<feature type="region of interest" description="Disordered" evidence="14">
    <location>
        <begin position="36"/>
        <end position="59"/>
    </location>
</feature>
<dbReference type="NCBIfam" id="NF002353">
    <property type="entry name" value="PRK01318.1-4"/>
    <property type="match status" value="1"/>
</dbReference>
<dbReference type="HAMAP" id="MF_01810">
    <property type="entry name" value="YidC_type1"/>
    <property type="match status" value="1"/>
</dbReference>
<keyword evidence="18" id="KW-1185">Reference proteome</keyword>
<dbReference type="CDD" id="cd19961">
    <property type="entry name" value="EcYidC-like_peri"/>
    <property type="match status" value="1"/>
</dbReference>
<keyword evidence="4 13" id="KW-0813">Transport</keyword>
<reference evidence="17" key="1">
    <citation type="submission" date="2021-04" db="EMBL/GenBank/DDBJ databases">
        <title>Ouciella asimina sp. nov., isolated from the surface seawater in the hydrothermal field of Okinawa Trough.</title>
        <authorList>
            <person name="Shuang W."/>
        </authorList>
    </citation>
    <scope>NUCLEOTIDE SEQUENCE</scope>
    <source>
        <strain evidence="17">LXI357</strain>
    </source>
</reference>
<evidence type="ECO:0000259" key="16">
    <source>
        <dbReference type="Pfam" id="PF14849"/>
    </source>
</evidence>
<name>A0A8T4IDY0_9SPHN</name>
<evidence type="ECO:0000259" key="15">
    <source>
        <dbReference type="Pfam" id="PF02096"/>
    </source>
</evidence>
<dbReference type="NCBIfam" id="TIGR03592">
    <property type="entry name" value="yidC_oxa1_cterm"/>
    <property type="match status" value="1"/>
</dbReference>
<dbReference type="InterPro" id="IPR038221">
    <property type="entry name" value="YidC_periplasmic_sf"/>
</dbReference>
<evidence type="ECO:0000256" key="2">
    <source>
        <dbReference type="ARBA" id="ARBA00010527"/>
    </source>
</evidence>
<evidence type="ECO:0000256" key="13">
    <source>
        <dbReference type="HAMAP-Rule" id="MF_01810"/>
    </source>
</evidence>
<protein>
    <recommendedName>
        <fullName evidence="3 13">Membrane protein insertase YidC</fullName>
    </recommendedName>
    <alternativeName>
        <fullName evidence="12 13">Foldase YidC</fullName>
    </alternativeName>
    <alternativeName>
        <fullName evidence="13">Membrane protein YidC</fullName>
    </alternativeName>
    <alternativeName>
        <fullName evidence="11 13">membrane integrase YidC</fullName>
    </alternativeName>
</protein>
<keyword evidence="8 13" id="KW-1133">Transmembrane helix</keyword>
<comment type="subcellular location">
    <subcellularLocation>
        <location evidence="1">Cell inner membrane</location>
        <topology evidence="1">Multi-pass membrane protein</topology>
    </subcellularLocation>
    <subcellularLocation>
        <location evidence="13">Cell membrane</location>
        <topology evidence="13">Multi-pass membrane protein</topology>
    </subcellularLocation>
</comment>
<dbReference type="InterPro" id="IPR028055">
    <property type="entry name" value="YidC/Oxa/ALB_C"/>
</dbReference>
<feature type="transmembrane region" description="Helical" evidence="13">
    <location>
        <begin position="518"/>
        <end position="541"/>
    </location>
</feature>
<evidence type="ECO:0000256" key="10">
    <source>
        <dbReference type="ARBA" id="ARBA00023186"/>
    </source>
</evidence>
<evidence type="ECO:0000256" key="8">
    <source>
        <dbReference type="ARBA" id="ARBA00022989"/>
    </source>
</evidence>
<keyword evidence="7 13" id="KW-0653">Protein transport</keyword>
<dbReference type="InterPro" id="IPR001708">
    <property type="entry name" value="YidC/ALB3/OXA1/COX18"/>
</dbReference>
<comment type="caution">
    <text evidence="17">The sequence shown here is derived from an EMBL/GenBank/DDBJ whole genome shotgun (WGS) entry which is preliminary data.</text>
</comment>
<proteinExistence type="inferred from homology"/>
<dbReference type="Proteomes" id="UP000676996">
    <property type="component" value="Unassembled WGS sequence"/>
</dbReference>
<gene>
    <name evidence="13 17" type="primary">yidC</name>
    <name evidence="17" type="ORF">J7S20_06070</name>
</gene>
<feature type="domain" description="Membrane insertase YidC N-terminal" evidence="16">
    <location>
        <begin position="75"/>
        <end position="348"/>
    </location>
</feature>
<dbReference type="PANTHER" id="PTHR12428:SF65">
    <property type="entry name" value="CYTOCHROME C OXIDASE ASSEMBLY PROTEIN COX18, MITOCHONDRIAL"/>
    <property type="match status" value="1"/>
</dbReference>
<comment type="subunit">
    <text evidence="13">Interacts with the Sec translocase complex via SecD. Specifically interacts with transmembrane segments of nascent integral membrane proteins during membrane integration.</text>
</comment>
<dbReference type="InterPro" id="IPR047196">
    <property type="entry name" value="YidC_ALB_C"/>
</dbReference>
<evidence type="ECO:0000256" key="5">
    <source>
        <dbReference type="ARBA" id="ARBA00022475"/>
    </source>
</evidence>
<keyword evidence="6 13" id="KW-0812">Transmembrane</keyword>
<dbReference type="InterPro" id="IPR028053">
    <property type="entry name" value="Membr_insert_YidC_N"/>
</dbReference>
<dbReference type="NCBIfam" id="TIGR03593">
    <property type="entry name" value="yidC_nterm"/>
    <property type="match status" value="1"/>
</dbReference>
<evidence type="ECO:0000256" key="11">
    <source>
        <dbReference type="ARBA" id="ARBA00033245"/>
    </source>
</evidence>
<evidence type="ECO:0000256" key="3">
    <source>
        <dbReference type="ARBA" id="ARBA00015325"/>
    </source>
</evidence>
<organism evidence="17 18">
    <name type="scientific">Stakelama marina</name>
    <dbReference type="NCBI Taxonomy" id="2826939"/>
    <lineage>
        <taxon>Bacteria</taxon>
        <taxon>Pseudomonadati</taxon>
        <taxon>Pseudomonadota</taxon>
        <taxon>Alphaproteobacteria</taxon>
        <taxon>Sphingomonadales</taxon>
        <taxon>Sphingomonadaceae</taxon>
        <taxon>Stakelama</taxon>
    </lineage>
</organism>
<dbReference type="GO" id="GO:0051205">
    <property type="term" value="P:protein insertion into membrane"/>
    <property type="evidence" value="ECO:0007669"/>
    <property type="project" value="TreeGrafter"/>
</dbReference>